<dbReference type="Proteomes" id="UP000705230">
    <property type="component" value="Unassembled WGS sequence"/>
</dbReference>
<keyword evidence="4" id="KW-0812">Transmembrane</keyword>
<dbReference type="PANTHER" id="PTHR30069:SF46">
    <property type="entry name" value="OAR PROTEIN"/>
    <property type="match status" value="1"/>
</dbReference>
<evidence type="ECO:0000259" key="9">
    <source>
        <dbReference type="Pfam" id="PF25183"/>
    </source>
</evidence>
<dbReference type="Pfam" id="PF07715">
    <property type="entry name" value="Plug"/>
    <property type="match status" value="1"/>
</dbReference>
<keyword evidence="6" id="KW-0998">Cell outer membrane</keyword>
<keyword evidence="3" id="KW-1134">Transmembrane beta strand</keyword>
<dbReference type="Pfam" id="PF25183">
    <property type="entry name" value="OMP_b-brl_4"/>
    <property type="match status" value="1"/>
</dbReference>
<feature type="domain" description="TonB-dependent receptor plug" evidence="8">
    <location>
        <begin position="143"/>
        <end position="233"/>
    </location>
</feature>
<dbReference type="GO" id="GO:0015344">
    <property type="term" value="F:siderophore uptake transmembrane transporter activity"/>
    <property type="evidence" value="ECO:0007669"/>
    <property type="project" value="TreeGrafter"/>
</dbReference>
<evidence type="ECO:0000256" key="2">
    <source>
        <dbReference type="ARBA" id="ARBA00022448"/>
    </source>
</evidence>
<dbReference type="AlphaFoldDB" id="A0A937J628"/>
<dbReference type="GO" id="GO:0009279">
    <property type="term" value="C:cell outer membrane"/>
    <property type="evidence" value="ECO:0007669"/>
    <property type="project" value="UniProtKB-SubCell"/>
</dbReference>
<feature type="signal peptide" evidence="7">
    <location>
        <begin position="1"/>
        <end position="24"/>
    </location>
</feature>
<evidence type="ECO:0000256" key="3">
    <source>
        <dbReference type="ARBA" id="ARBA00022452"/>
    </source>
</evidence>
<dbReference type="InterPro" id="IPR036942">
    <property type="entry name" value="Beta-barrel_TonB_sf"/>
</dbReference>
<dbReference type="InterPro" id="IPR012910">
    <property type="entry name" value="Plug_dom"/>
</dbReference>
<dbReference type="InterPro" id="IPR057601">
    <property type="entry name" value="Oar-like_b-barrel"/>
</dbReference>
<evidence type="ECO:0000256" key="6">
    <source>
        <dbReference type="ARBA" id="ARBA00023237"/>
    </source>
</evidence>
<comment type="caution">
    <text evidence="10">The sequence shown here is derived from an EMBL/GenBank/DDBJ whole genome shotgun (WGS) entry which is preliminary data.</text>
</comment>
<keyword evidence="10" id="KW-0675">Receptor</keyword>
<dbReference type="SUPFAM" id="SSF49464">
    <property type="entry name" value="Carboxypeptidase regulatory domain-like"/>
    <property type="match status" value="1"/>
</dbReference>
<evidence type="ECO:0000256" key="4">
    <source>
        <dbReference type="ARBA" id="ARBA00022692"/>
    </source>
</evidence>
<accession>A0A937J628</accession>
<sequence>MSNLLNLRGFLAASLIFFVSFSNAEDATSGTLEAAVLDQSGTAVAGASVSVTSADTGISKSAVSNADGSVRFPLLAIGMYDVEVSAGGYNSLTDSVQVALGNSGYNFVLESASGSMEEILTTAGAIQAIDFNSTTTGISIDVDELIKNTPINRSLTSLVLLAPGTTAGDSAFGSLASIGGSSVAENVYLVNGLNITNFRNFTGSSSVPFEFYDVVEVKTGGYQAEFGKAIGGVVNAVTKSGSNEWKAGVNVSYYPDSFYHDKPNTYTQVNDQDSRDYMDYNVSVSGPIIPDRAFFYILANPVDNETSDTNVAGTRFDSSLKDDFFGAKLDFYITDDIHLEYTYFNDDSVGTTLSYNADSGEQIGTSFDNVGGDNEIWKLSAVLTDRLTAAVTMGTNEYERTAAGTGDACPWVWWPYPTNRPGCATNGLVSSGSDEREIFKFDVDYYIGNHHLRFGIENEDLTAADQTNYSGDVYYRGYDDDGDGTIEAGETVRIRIYRSGGTFDVKQEAFYVQDSWDVTDNLNLNLGFRRSSFDNRNASGETFVKTEDQDAIRIGATYDIVGDGSKKLYYSFGEYFLPIAANTNIRMSGGEFYSYQFCDWDGTNGNGSFTEVGVTNCGDIGYYADGSVPDTRSTTDANLQPMYGEETIIGYSQVLESGAFEGWDFNAYYVQRELATTIEDVAIDAAVNAWCAAGNGDPTGCAAFDGFHQYVLTNPGNDMNVYLPEFDQYVNLSAADLNYPKPVREYDGVTVELEKAWDGDWALRLAYTNSDTVGNYEGTVKSDNGQDDAGITQDFDQPGLVDGSYGKLPNHRKHIFKANGSKMLANNLVGGMNMSVTSPRYYGCIGEHPTDVYAAAYGASSWYCNGVLTPRGSVSQSAWVIQLDALLAWNPPVANGDLTLRMDVFNILDLDAITDINEYGEDGGGVGSIDTNYLRPTNYQTARRIRFGASWRF</sequence>
<reference evidence="10" key="1">
    <citation type="submission" date="2020-10" db="EMBL/GenBank/DDBJ databases">
        <title>Microbiome of the Black Sea water column analyzed by genome centric metagenomics.</title>
        <authorList>
            <person name="Cabello-Yeves P.J."/>
            <person name="Callieri C."/>
            <person name="Picazo A."/>
            <person name="Mehrshad M."/>
            <person name="Haro-Moreno J.M."/>
            <person name="Roda-Garcia J."/>
            <person name="Dzembekova N."/>
            <person name="Slabakova V."/>
            <person name="Slabakova N."/>
            <person name="Moncheva S."/>
            <person name="Rodriguez-Valera F."/>
        </authorList>
    </citation>
    <scope>NUCLEOTIDE SEQUENCE</scope>
    <source>
        <strain evidence="10">BS30m-G43</strain>
    </source>
</reference>
<evidence type="ECO:0000256" key="7">
    <source>
        <dbReference type="SAM" id="SignalP"/>
    </source>
</evidence>
<dbReference type="Gene3D" id="2.60.40.1120">
    <property type="entry name" value="Carboxypeptidase-like, regulatory domain"/>
    <property type="match status" value="1"/>
</dbReference>
<evidence type="ECO:0000259" key="8">
    <source>
        <dbReference type="Pfam" id="PF07715"/>
    </source>
</evidence>
<keyword evidence="7" id="KW-0732">Signal</keyword>
<dbReference type="SUPFAM" id="SSF56935">
    <property type="entry name" value="Porins"/>
    <property type="match status" value="1"/>
</dbReference>
<dbReference type="GO" id="GO:0044718">
    <property type="term" value="P:siderophore transmembrane transport"/>
    <property type="evidence" value="ECO:0007669"/>
    <property type="project" value="TreeGrafter"/>
</dbReference>
<dbReference type="Pfam" id="PF13620">
    <property type="entry name" value="CarboxypepD_reg"/>
    <property type="match status" value="1"/>
</dbReference>
<dbReference type="Gene3D" id="2.40.170.20">
    <property type="entry name" value="TonB-dependent receptor, beta-barrel domain"/>
    <property type="match status" value="1"/>
</dbReference>
<name>A0A937J628_9GAMM</name>
<organism evidence="10 11">
    <name type="scientific">SAR86 cluster bacterium</name>
    <dbReference type="NCBI Taxonomy" id="2030880"/>
    <lineage>
        <taxon>Bacteria</taxon>
        <taxon>Pseudomonadati</taxon>
        <taxon>Pseudomonadota</taxon>
        <taxon>Gammaproteobacteria</taxon>
        <taxon>SAR86 cluster</taxon>
    </lineage>
</organism>
<evidence type="ECO:0000313" key="11">
    <source>
        <dbReference type="Proteomes" id="UP000705230"/>
    </source>
</evidence>
<evidence type="ECO:0000256" key="5">
    <source>
        <dbReference type="ARBA" id="ARBA00023136"/>
    </source>
</evidence>
<dbReference type="Gene3D" id="2.170.130.10">
    <property type="entry name" value="TonB-dependent receptor, plug domain"/>
    <property type="match status" value="1"/>
</dbReference>
<dbReference type="PANTHER" id="PTHR30069">
    <property type="entry name" value="TONB-DEPENDENT OUTER MEMBRANE RECEPTOR"/>
    <property type="match status" value="1"/>
</dbReference>
<dbReference type="InterPro" id="IPR008969">
    <property type="entry name" value="CarboxyPept-like_regulatory"/>
</dbReference>
<evidence type="ECO:0000256" key="1">
    <source>
        <dbReference type="ARBA" id="ARBA00004571"/>
    </source>
</evidence>
<dbReference type="EMBL" id="JADHSG010000001">
    <property type="protein sequence ID" value="MBL6902612.1"/>
    <property type="molecule type" value="Genomic_DNA"/>
</dbReference>
<feature type="chain" id="PRO_5036897759" evidence="7">
    <location>
        <begin position="25"/>
        <end position="953"/>
    </location>
</feature>
<dbReference type="InterPro" id="IPR039426">
    <property type="entry name" value="TonB-dep_rcpt-like"/>
</dbReference>
<evidence type="ECO:0000313" key="10">
    <source>
        <dbReference type="EMBL" id="MBL6902612.1"/>
    </source>
</evidence>
<keyword evidence="2" id="KW-0813">Transport</keyword>
<dbReference type="InterPro" id="IPR037066">
    <property type="entry name" value="Plug_dom_sf"/>
</dbReference>
<feature type="domain" description="TonB-dependent transporter Oar-like beta-barrel" evidence="9">
    <location>
        <begin position="306"/>
        <end position="821"/>
    </location>
</feature>
<comment type="subcellular location">
    <subcellularLocation>
        <location evidence="1">Cell outer membrane</location>
        <topology evidence="1">Multi-pass membrane protein</topology>
    </subcellularLocation>
</comment>
<gene>
    <name evidence="10" type="ORF">ISR29_00215</name>
</gene>
<keyword evidence="5" id="KW-0472">Membrane</keyword>
<proteinExistence type="predicted"/>
<protein>
    <submittedName>
        <fullName evidence="10">TonB-dependent receptor</fullName>
    </submittedName>
</protein>